<accession>A0A177MKL5</accession>
<organism evidence="3 4">
    <name type="scientific">Methylomonas methanica</name>
    <dbReference type="NCBI Taxonomy" id="421"/>
    <lineage>
        <taxon>Bacteria</taxon>
        <taxon>Pseudomonadati</taxon>
        <taxon>Pseudomonadota</taxon>
        <taxon>Gammaproteobacteria</taxon>
        <taxon>Methylococcales</taxon>
        <taxon>Methylococcaceae</taxon>
        <taxon>Methylomonas</taxon>
    </lineage>
</organism>
<reference evidence="3 4" key="1">
    <citation type="submission" date="2016-03" db="EMBL/GenBank/DDBJ databases">
        <authorList>
            <person name="Ploux O."/>
        </authorList>
    </citation>
    <scope>NUCLEOTIDE SEQUENCE [LARGE SCALE GENOMIC DNA]</scope>
    <source>
        <strain evidence="3 4">R-45371</strain>
    </source>
</reference>
<evidence type="ECO:0000256" key="2">
    <source>
        <dbReference type="RuleBase" id="RU362080"/>
    </source>
</evidence>
<sequence length="75" mass="8373">MKQATFTEVRNHAKQYFDIVEAGESVRVIRNGKPIADIVPVMADVPSWKRRKAQPLVLDGVAVSQLILQERASKA</sequence>
<evidence type="ECO:0000313" key="3">
    <source>
        <dbReference type="EMBL" id="OAI06338.1"/>
    </source>
</evidence>
<dbReference type="SUPFAM" id="SSF143120">
    <property type="entry name" value="YefM-like"/>
    <property type="match status" value="1"/>
</dbReference>
<comment type="similarity">
    <text evidence="1 2">Belongs to the phD/YefM antitoxin family.</text>
</comment>
<dbReference type="Proteomes" id="UP000077763">
    <property type="component" value="Unassembled WGS sequence"/>
</dbReference>
<protein>
    <recommendedName>
        <fullName evidence="2">Antitoxin</fullName>
    </recommendedName>
</protein>
<gene>
    <name evidence="3" type="ORF">A1353_08920</name>
</gene>
<comment type="caution">
    <text evidence="3">The sequence shown here is derived from an EMBL/GenBank/DDBJ whole genome shotgun (WGS) entry which is preliminary data.</text>
</comment>
<evidence type="ECO:0000256" key="1">
    <source>
        <dbReference type="ARBA" id="ARBA00009981"/>
    </source>
</evidence>
<dbReference type="AlphaFoldDB" id="A0A177MKL5"/>
<dbReference type="Gene3D" id="3.40.1620.10">
    <property type="entry name" value="YefM-like domain"/>
    <property type="match status" value="1"/>
</dbReference>
<comment type="function">
    <text evidence="2">Antitoxin component of a type II toxin-antitoxin (TA) system.</text>
</comment>
<dbReference type="EMBL" id="LUUH01000036">
    <property type="protein sequence ID" value="OAI06338.1"/>
    <property type="molecule type" value="Genomic_DNA"/>
</dbReference>
<dbReference type="NCBIfam" id="TIGR01552">
    <property type="entry name" value="phd_fam"/>
    <property type="match status" value="1"/>
</dbReference>
<proteinExistence type="inferred from homology"/>
<dbReference type="Pfam" id="PF02604">
    <property type="entry name" value="PhdYeFM_antitox"/>
    <property type="match status" value="1"/>
</dbReference>
<name>A0A177MKL5_METMH</name>
<dbReference type="InterPro" id="IPR006442">
    <property type="entry name" value="Antitoxin_Phd/YefM"/>
</dbReference>
<evidence type="ECO:0000313" key="4">
    <source>
        <dbReference type="Proteomes" id="UP000077763"/>
    </source>
</evidence>
<dbReference type="RefSeq" id="WP_064035989.1">
    <property type="nucleotide sequence ID" value="NZ_LUUH01000036.1"/>
</dbReference>
<dbReference type="InterPro" id="IPR036165">
    <property type="entry name" value="YefM-like_sf"/>
</dbReference>